<feature type="region of interest" description="Disordered" evidence="1">
    <location>
        <begin position="1"/>
        <end position="50"/>
    </location>
</feature>
<reference evidence="2" key="1">
    <citation type="journal article" date="2012" name="PLoS ONE">
        <title>Gene sets for utilization of primary and secondary nutrition supplies in the distal gut of endangered iberian lynx.</title>
        <authorList>
            <person name="Alcaide M."/>
            <person name="Messina E."/>
            <person name="Richter M."/>
            <person name="Bargiela R."/>
            <person name="Peplies J."/>
            <person name="Huws S.A."/>
            <person name="Newbold C.J."/>
            <person name="Golyshin P.N."/>
            <person name="Simon M.A."/>
            <person name="Lopez G."/>
            <person name="Yakimov M.M."/>
            <person name="Ferrer M."/>
        </authorList>
    </citation>
    <scope>NUCLEOTIDE SEQUENCE</scope>
</reference>
<evidence type="ECO:0000313" key="2">
    <source>
        <dbReference type="EMBL" id="EJX01436.1"/>
    </source>
</evidence>
<dbReference type="EMBL" id="AMCI01002959">
    <property type="protein sequence ID" value="EJX01436.1"/>
    <property type="molecule type" value="Genomic_DNA"/>
</dbReference>
<evidence type="ECO:0000256" key="1">
    <source>
        <dbReference type="SAM" id="MobiDB-lite"/>
    </source>
</evidence>
<accession>J9CMU0</accession>
<sequence>MNKRTGTKSGQHAGDNKDDHNAGGNQADGGGKSTRNTGRDIPCIGSHVDS</sequence>
<comment type="caution">
    <text evidence="2">The sequence shown here is derived from an EMBL/GenBank/DDBJ whole genome shotgun (WGS) entry which is preliminary data.</text>
</comment>
<protein>
    <submittedName>
        <fullName evidence="2">Uncharacterized protein</fullName>
    </submittedName>
</protein>
<name>J9CMU0_9ZZZZ</name>
<gene>
    <name evidence="2" type="ORF">EVA_10458</name>
</gene>
<organism evidence="2">
    <name type="scientific">gut metagenome</name>
    <dbReference type="NCBI Taxonomy" id="749906"/>
    <lineage>
        <taxon>unclassified sequences</taxon>
        <taxon>metagenomes</taxon>
        <taxon>organismal metagenomes</taxon>
    </lineage>
</organism>
<dbReference type="AlphaFoldDB" id="J9CMU0"/>
<proteinExistence type="predicted"/>